<dbReference type="GO" id="GO:0000981">
    <property type="term" value="F:DNA-binding transcription factor activity, RNA polymerase II-specific"/>
    <property type="evidence" value="ECO:0007669"/>
    <property type="project" value="InterPro"/>
</dbReference>
<keyword evidence="2 5" id="KW-0238">DNA-binding</keyword>
<dbReference type="Proteomes" id="UP000198287">
    <property type="component" value="Unassembled WGS sequence"/>
</dbReference>
<dbReference type="GO" id="GO:0000978">
    <property type="term" value="F:RNA polymerase II cis-regulatory region sequence-specific DNA binding"/>
    <property type="evidence" value="ECO:0007669"/>
    <property type="project" value="TreeGrafter"/>
</dbReference>
<evidence type="ECO:0000256" key="1">
    <source>
        <dbReference type="ARBA" id="ARBA00004123"/>
    </source>
</evidence>
<sequence>MSSSSSNKDENTSSTPFSIQNILGNKNYDGVWTTILSSRPRPLDSPEGSSTSHHNMFKATDWDAEAIDMRMKHQLKDPEMKPRKKRSRAAFSHAQVYELERRFSHQRYLSGPERADLAQVLKLTETQVKIWFQNRRYKTKRKLQQDMTSPCQVPQARKVAVKILMKDDKVIYNREEVKPYLSPSNLLLNSFYSYYCWPFQFGKYPPPPPPTGHGHPPLSLTLPPPPPILQ</sequence>
<evidence type="ECO:0000256" key="3">
    <source>
        <dbReference type="ARBA" id="ARBA00023155"/>
    </source>
</evidence>
<keyword evidence="4 5" id="KW-0539">Nucleus</keyword>
<dbReference type="SUPFAM" id="SSF46689">
    <property type="entry name" value="Homeodomain-like"/>
    <property type="match status" value="1"/>
</dbReference>
<dbReference type="PROSITE" id="PS00027">
    <property type="entry name" value="HOMEOBOX_1"/>
    <property type="match status" value="1"/>
</dbReference>
<dbReference type="InterPro" id="IPR001356">
    <property type="entry name" value="HD"/>
</dbReference>
<gene>
    <name evidence="9" type="ORF">Fcan01_21355</name>
</gene>
<evidence type="ECO:0000313" key="10">
    <source>
        <dbReference type="Proteomes" id="UP000198287"/>
    </source>
</evidence>
<dbReference type="GO" id="GO:0005634">
    <property type="term" value="C:nucleus"/>
    <property type="evidence" value="ECO:0007669"/>
    <property type="project" value="UniProtKB-SubCell"/>
</dbReference>
<dbReference type="PROSITE" id="PS50071">
    <property type="entry name" value="HOMEOBOX_2"/>
    <property type="match status" value="1"/>
</dbReference>
<comment type="subcellular location">
    <subcellularLocation>
        <location evidence="1 5 6">Nucleus</location>
    </subcellularLocation>
</comment>
<feature type="region of interest" description="Disordered" evidence="7">
    <location>
        <begin position="206"/>
        <end position="230"/>
    </location>
</feature>
<evidence type="ECO:0000256" key="5">
    <source>
        <dbReference type="PROSITE-ProRule" id="PRU00108"/>
    </source>
</evidence>
<evidence type="ECO:0000313" key="9">
    <source>
        <dbReference type="EMBL" id="OXA44193.1"/>
    </source>
</evidence>
<dbReference type="PRINTS" id="PR00024">
    <property type="entry name" value="HOMEOBOX"/>
</dbReference>
<accession>A0A226DG56</accession>
<dbReference type="AlphaFoldDB" id="A0A226DG56"/>
<evidence type="ECO:0000256" key="7">
    <source>
        <dbReference type="SAM" id="MobiDB-lite"/>
    </source>
</evidence>
<dbReference type="OrthoDB" id="6159439at2759"/>
<keyword evidence="3 5" id="KW-0371">Homeobox</keyword>
<dbReference type="InterPro" id="IPR050394">
    <property type="entry name" value="Homeobox_NK-like"/>
</dbReference>
<dbReference type="STRING" id="158441.A0A226DG56"/>
<dbReference type="InterPro" id="IPR020479">
    <property type="entry name" value="HD_metazoa"/>
</dbReference>
<reference evidence="9 10" key="1">
    <citation type="submission" date="2015-12" db="EMBL/GenBank/DDBJ databases">
        <title>The genome of Folsomia candida.</title>
        <authorList>
            <person name="Faddeeva A."/>
            <person name="Derks M.F."/>
            <person name="Anvar Y."/>
            <person name="Smit S."/>
            <person name="Van Straalen N."/>
            <person name="Roelofs D."/>
        </authorList>
    </citation>
    <scope>NUCLEOTIDE SEQUENCE [LARGE SCALE GENOMIC DNA]</scope>
    <source>
        <strain evidence="9 10">VU population</strain>
        <tissue evidence="9">Whole body</tissue>
    </source>
</reference>
<evidence type="ECO:0000259" key="8">
    <source>
        <dbReference type="PROSITE" id="PS50071"/>
    </source>
</evidence>
<evidence type="ECO:0000256" key="2">
    <source>
        <dbReference type="ARBA" id="ARBA00023125"/>
    </source>
</evidence>
<dbReference type="EMBL" id="LNIX01000020">
    <property type="protein sequence ID" value="OXA44193.1"/>
    <property type="molecule type" value="Genomic_DNA"/>
</dbReference>
<dbReference type="Pfam" id="PF00046">
    <property type="entry name" value="Homeodomain"/>
    <property type="match status" value="1"/>
</dbReference>
<dbReference type="Gene3D" id="1.10.10.60">
    <property type="entry name" value="Homeodomain-like"/>
    <property type="match status" value="1"/>
</dbReference>
<dbReference type="GO" id="GO:0030154">
    <property type="term" value="P:cell differentiation"/>
    <property type="evidence" value="ECO:0007669"/>
    <property type="project" value="TreeGrafter"/>
</dbReference>
<name>A0A226DG56_FOLCA</name>
<feature type="DNA-binding region" description="Homeobox" evidence="5">
    <location>
        <begin position="84"/>
        <end position="143"/>
    </location>
</feature>
<dbReference type="CDD" id="cd00086">
    <property type="entry name" value="homeodomain"/>
    <property type="match status" value="1"/>
</dbReference>
<evidence type="ECO:0000256" key="6">
    <source>
        <dbReference type="RuleBase" id="RU000682"/>
    </source>
</evidence>
<proteinExistence type="predicted"/>
<keyword evidence="10" id="KW-1185">Reference proteome</keyword>
<organism evidence="9 10">
    <name type="scientific">Folsomia candida</name>
    <name type="common">Springtail</name>
    <dbReference type="NCBI Taxonomy" id="158441"/>
    <lineage>
        <taxon>Eukaryota</taxon>
        <taxon>Metazoa</taxon>
        <taxon>Ecdysozoa</taxon>
        <taxon>Arthropoda</taxon>
        <taxon>Hexapoda</taxon>
        <taxon>Collembola</taxon>
        <taxon>Entomobryomorpha</taxon>
        <taxon>Isotomoidea</taxon>
        <taxon>Isotomidae</taxon>
        <taxon>Proisotominae</taxon>
        <taxon>Folsomia</taxon>
    </lineage>
</organism>
<dbReference type="InterPro" id="IPR009057">
    <property type="entry name" value="Homeodomain-like_sf"/>
</dbReference>
<evidence type="ECO:0000256" key="4">
    <source>
        <dbReference type="ARBA" id="ARBA00023242"/>
    </source>
</evidence>
<comment type="caution">
    <text evidence="9">The sequence shown here is derived from an EMBL/GenBank/DDBJ whole genome shotgun (WGS) entry which is preliminary data.</text>
</comment>
<dbReference type="SMART" id="SM00389">
    <property type="entry name" value="HOX"/>
    <property type="match status" value="1"/>
</dbReference>
<feature type="compositionally biased region" description="Low complexity" evidence="7">
    <location>
        <begin position="212"/>
        <end position="221"/>
    </location>
</feature>
<feature type="domain" description="Homeobox" evidence="8">
    <location>
        <begin position="82"/>
        <end position="142"/>
    </location>
</feature>
<dbReference type="PANTHER" id="PTHR24340:SF73">
    <property type="entry name" value="HOMEOBOX PROTEIN BAGPIPE-RELATED"/>
    <property type="match status" value="1"/>
</dbReference>
<dbReference type="PANTHER" id="PTHR24340">
    <property type="entry name" value="HOMEOBOX PROTEIN NKX"/>
    <property type="match status" value="1"/>
</dbReference>
<protein>
    <submittedName>
        <fullName evidence="9">Homeobox protein Nkx-3.2</fullName>
    </submittedName>
</protein>
<dbReference type="InterPro" id="IPR017970">
    <property type="entry name" value="Homeobox_CS"/>
</dbReference>